<evidence type="ECO:0000256" key="1">
    <source>
        <dbReference type="SAM" id="MobiDB-lite"/>
    </source>
</evidence>
<evidence type="ECO:0000313" key="3">
    <source>
        <dbReference type="Proteomes" id="UP001293254"/>
    </source>
</evidence>
<proteinExistence type="predicted"/>
<sequence>MNECQLDSEDDEFDVDDSVDYSEGDEYFDNNIDKEVKWGGFEEEVPVNEDCPPISQPEDPIQQEAELPTTKKPVRRAIFAAEVEPVVVQEPVPSTMHFHNVNRKPAPVPPLMHPKLNIGAPPPMVGHPPGFVSKPITGPVVPNSYGPTIMKDGKRYITLSNLNTAMQSEQPKDKGKRMKK</sequence>
<comment type="caution">
    <text evidence="2">The sequence shown here is derived from an EMBL/GenBank/DDBJ whole genome shotgun (WGS) entry which is preliminary data.</text>
</comment>
<feature type="region of interest" description="Disordered" evidence="1">
    <location>
        <begin position="1"/>
        <end position="26"/>
    </location>
</feature>
<accession>A0AAE2CJM7</accession>
<dbReference type="AlphaFoldDB" id="A0AAE2CJM7"/>
<name>A0AAE2CJM7_9LAMI</name>
<evidence type="ECO:0000313" key="2">
    <source>
        <dbReference type="EMBL" id="KAK4424611.1"/>
    </source>
</evidence>
<dbReference type="Proteomes" id="UP001293254">
    <property type="component" value="Unassembled WGS sequence"/>
</dbReference>
<keyword evidence="3" id="KW-1185">Reference proteome</keyword>
<gene>
    <name evidence="2" type="ORF">Salat_1654700</name>
</gene>
<reference evidence="2" key="2">
    <citation type="journal article" date="2024" name="Plant">
        <title>Genomic evolution and insights into agronomic trait innovations of Sesamum species.</title>
        <authorList>
            <person name="Miao H."/>
            <person name="Wang L."/>
            <person name="Qu L."/>
            <person name="Liu H."/>
            <person name="Sun Y."/>
            <person name="Le M."/>
            <person name="Wang Q."/>
            <person name="Wei S."/>
            <person name="Zheng Y."/>
            <person name="Lin W."/>
            <person name="Duan Y."/>
            <person name="Cao H."/>
            <person name="Xiong S."/>
            <person name="Wang X."/>
            <person name="Wei L."/>
            <person name="Li C."/>
            <person name="Ma Q."/>
            <person name="Ju M."/>
            <person name="Zhao R."/>
            <person name="Li G."/>
            <person name="Mu C."/>
            <person name="Tian Q."/>
            <person name="Mei H."/>
            <person name="Zhang T."/>
            <person name="Gao T."/>
            <person name="Zhang H."/>
        </authorList>
    </citation>
    <scope>NUCLEOTIDE SEQUENCE</scope>
    <source>
        <strain evidence="2">3651</strain>
    </source>
</reference>
<reference evidence="2" key="1">
    <citation type="submission" date="2020-06" db="EMBL/GenBank/DDBJ databases">
        <authorList>
            <person name="Li T."/>
            <person name="Hu X."/>
            <person name="Zhang T."/>
            <person name="Song X."/>
            <person name="Zhang H."/>
            <person name="Dai N."/>
            <person name="Sheng W."/>
            <person name="Hou X."/>
            <person name="Wei L."/>
        </authorList>
    </citation>
    <scope>NUCLEOTIDE SEQUENCE</scope>
    <source>
        <strain evidence="2">3651</strain>
        <tissue evidence="2">Leaf</tissue>
    </source>
</reference>
<dbReference type="EMBL" id="JACGWO010000006">
    <property type="protein sequence ID" value="KAK4424611.1"/>
    <property type="molecule type" value="Genomic_DNA"/>
</dbReference>
<feature type="region of interest" description="Disordered" evidence="1">
    <location>
        <begin position="161"/>
        <end position="180"/>
    </location>
</feature>
<protein>
    <submittedName>
        <fullName evidence="2">Uncharacterized protein</fullName>
    </submittedName>
</protein>
<organism evidence="2 3">
    <name type="scientific">Sesamum alatum</name>
    <dbReference type="NCBI Taxonomy" id="300844"/>
    <lineage>
        <taxon>Eukaryota</taxon>
        <taxon>Viridiplantae</taxon>
        <taxon>Streptophyta</taxon>
        <taxon>Embryophyta</taxon>
        <taxon>Tracheophyta</taxon>
        <taxon>Spermatophyta</taxon>
        <taxon>Magnoliopsida</taxon>
        <taxon>eudicotyledons</taxon>
        <taxon>Gunneridae</taxon>
        <taxon>Pentapetalae</taxon>
        <taxon>asterids</taxon>
        <taxon>lamiids</taxon>
        <taxon>Lamiales</taxon>
        <taxon>Pedaliaceae</taxon>
        <taxon>Sesamum</taxon>
    </lineage>
</organism>